<keyword evidence="3" id="KW-0547">Nucleotide-binding</keyword>
<dbReference type="GO" id="GO:0005524">
    <property type="term" value="F:ATP binding"/>
    <property type="evidence" value="ECO:0007669"/>
    <property type="project" value="UniProtKB-KW"/>
</dbReference>
<evidence type="ECO:0000256" key="7">
    <source>
        <dbReference type="SAM" id="MobiDB-lite"/>
    </source>
</evidence>
<sequence length="283" mass="30736">MSKVSFDGVRKVYNEETVALDGIDCTIEDGEFVVLLGPSGAGKSTLLRVLNGLTMPTEGEVTIDGEPVQGEREDVAMVFQMHYLVESMSAFKNALTGGLSREGLGRSLLTLYDREEKMAALDALDTVGLLDEAEQRAGSMSGGQKQRVGIARALVQEPELLLADEPVSSLDPKAARDVMRYMKTASEERGLTTVASLHQVDIARKFGDRFLGVRDGELIFDGTRDELTMDVFDRIYYGEEGASDRSERDSERLAAPTRTSSDSEEATENPETPTQPTSSGGNP</sequence>
<dbReference type="PANTHER" id="PTHR43166">
    <property type="entry name" value="AMINO ACID IMPORT ATP-BINDING PROTEIN"/>
    <property type="match status" value="1"/>
</dbReference>
<evidence type="ECO:0000256" key="5">
    <source>
        <dbReference type="ARBA" id="ARBA00022967"/>
    </source>
</evidence>
<dbReference type="OrthoDB" id="302885at2157"/>
<evidence type="ECO:0000259" key="8">
    <source>
        <dbReference type="PROSITE" id="PS50893"/>
    </source>
</evidence>
<dbReference type="PANTHER" id="PTHR43166:SF6">
    <property type="entry name" value="PHOSPHONATES IMPORT ATP-BINDING PROTEIN PHNC"/>
    <property type="match status" value="1"/>
</dbReference>
<dbReference type="InterPro" id="IPR012693">
    <property type="entry name" value="ABC_transpr_PhnC"/>
</dbReference>
<evidence type="ECO:0000256" key="3">
    <source>
        <dbReference type="ARBA" id="ARBA00022741"/>
    </source>
</evidence>
<evidence type="ECO:0000256" key="1">
    <source>
        <dbReference type="ARBA" id="ARBA00022448"/>
    </source>
</evidence>
<evidence type="ECO:0000313" key="9">
    <source>
        <dbReference type="EMBL" id="MXR50764.1"/>
    </source>
</evidence>
<dbReference type="CDD" id="cd03256">
    <property type="entry name" value="ABC_PhnC_transporter"/>
    <property type="match status" value="1"/>
</dbReference>
<dbReference type="GO" id="GO:0016887">
    <property type="term" value="F:ATP hydrolysis activity"/>
    <property type="evidence" value="ECO:0007669"/>
    <property type="project" value="InterPro"/>
</dbReference>
<evidence type="ECO:0000256" key="6">
    <source>
        <dbReference type="ARBA" id="ARBA00023136"/>
    </source>
</evidence>
<dbReference type="SMART" id="SM00382">
    <property type="entry name" value="AAA"/>
    <property type="match status" value="1"/>
</dbReference>
<dbReference type="SUPFAM" id="SSF52540">
    <property type="entry name" value="P-loop containing nucleoside triphosphate hydrolases"/>
    <property type="match status" value="1"/>
</dbReference>
<dbReference type="InterPro" id="IPR017871">
    <property type="entry name" value="ABC_transporter-like_CS"/>
</dbReference>
<reference evidence="9 10" key="1">
    <citation type="submission" date="2019-12" db="EMBL/GenBank/DDBJ databases">
        <title>Isolation and characterization of three novel carbon monoxide-oxidizing members of Halobacteria from salione crusts and soils.</title>
        <authorList>
            <person name="Myers M.R."/>
            <person name="King G.M."/>
        </authorList>
    </citation>
    <scope>NUCLEOTIDE SEQUENCE [LARGE SCALE GENOMIC DNA]</scope>
    <source>
        <strain evidence="9 10">WSH3</strain>
    </source>
</reference>
<feature type="domain" description="ABC transporter" evidence="8">
    <location>
        <begin position="4"/>
        <end position="240"/>
    </location>
</feature>
<keyword evidence="2" id="KW-1003">Cell membrane</keyword>
<proteinExistence type="predicted"/>
<keyword evidence="1" id="KW-0813">Transport</keyword>
<dbReference type="GO" id="GO:0016020">
    <property type="term" value="C:membrane"/>
    <property type="evidence" value="ECO:0007669"/>
    <property type="project" value="InterPro"/>
</dbReference>
<dbReference type="GO" id="GO:0015416">
    <property type="term" value="F:ABC-type phosphonate transporter activity"/>
    <property type="evidence" value="ECO:0007669"/>
    <property type="project" value="InterPro"/>
</dbReference>
<dbReference type="InterPro" id="IPR003593">
    <property type="entry name" value="AAA+_ATPase"/>
</dbReference>
<evidence type="ECO:0000313" key="10">
    <source>
        <dbReference type="Proteomes" id="UP000466535"/>
    </source>
</evidence>
<gene>
    <name evidence="9" type="ORF">GRX03_03975</name>
</gene>
<organism evidence="9 10">
    <name type="scientific">Halovenus carboxidivorans</name>
    <dbReference type="NCBI Taxonomy" id="2692199"/>
    <lineage>
        <taxon>Archaea</taxon>
        <taxon>Methanobacteriati</taxon>
        <taxon>Methanobacteriota</taxon>
        <taxon>Stenosarchaea group</taxon>
        <taxon>Halobacteria</taxon>
        <taxon>Halobacteriales</taxon>
        <taxon>Haloarculaceae</taxon>
        <taxon>Halovenus</taxon>
    </lineage>
</organism>
<evidence type="ECO:0000256" key="2">
    <source>
        <dbReference type="ARBA" id="ARBA00022475"/>
    </source>
</evidence>
<comment type="caution">
    <text evidence="9">The sequence shown here is derived from an EMBL/GenBank/DDBJ whole genome shotgun (WGS) entry which is preliminary data.</text>
</comment>
<keyword evidence="10" id="KW-1185">Reference proteome</keyword>
<evidence type="ECO:0000256" key="4">
    <source>
        <dbReference type="ARBA" id="ARBA00022840"/>
    </source>
</evidence>
<dbReference type="Pfam" id="PF00005">
    <property type="entry name" value="ABC_tran"/>
    <property type="match status" value="1"/>
</dbReference>
<dbReference type="InterPro" id="IPR050086">
    <property type="entry name" value="MetN_ABC_transporter-like"/>
</dbReference>
<dbReference type="PROSITE" id="PS00211">
    <property type="entry name" value="ABC_TRANSPORTER_1"/>
    <property type="match status" value="1"/>
</dbReference>
<feature type="region of interest" description="Disordered" evidence="7">
    <location>
        <begin position="239"/>
        <end position="283"/>
    </location>
</feature>
<protein>
    <submittedName>
        <fullName evidence="9">ATP-binding cassette domain-containing protein</fullName>
    </submittedName>
</protein>
<feature type="compositionally biased region" description="Polar residues" evidence="7">
    <location>
        <begin position="269"/>
        <end position="283"/>
    </location>
</feature>
<dbReference type="PROSITE" id="PS50893">
    <property type="entry name" value="ABC_TRANSPORTER_2"/>
    <property type="match status" value="1"/>
</dbReference>
<dbReference type="Gene3D" id="3.40.50.300">
    <property type="entry name" value="P-loop containing nucleotide triphosphate hydrolases"/>
    <property type="match status" value="1"/>
</dbReference>
<dbReference type="AlphaFoldDB" id="A0A6B0SYU1"/>
<accession>A0A6B0SYU1</accession>
<keyword evidence="4 9" id="KW-0067">ATP-binding</keyword>
<dbReference type="EMBL" id="WUUT01000001">
    <property type="protein sequence ID" value="MXR50764.1"/>
    <property type="molecule type" value="Genomic_DNA"/>
</dbReference>
<dbReference type="InterPro" id="IPR027417">
    <property type="entry name" value="P-loop_NTPase"/>
</dbReference>
<dbReference type="RefSeq" id="WP_159762863.1">
    <property type="nucleotide sequence ID" value="NZ_WUUT01000001.1"/>
</dbReference>
<keyword evidence="5" id="KW-1278">Translocase</keyword>
<dbReference type="InterPro" id="IPR003439">
    <property type="entry name" value="ABC_transporter-like_ATP-bd"/>
</dbReference>
<dbReference type="Proteomes" id="UP000466535">
    <property type="component" value="Unassembled WGS sequence"/>
</dbReference>
<feature type="compositionally biased region" description="Basic and acidic residues" evidence="7">
    <location>
        <begin position="239"/>
        <end position="252"/>
    </location>
</feature>
<keyword evidence="6" id="KW-0472">Membrane</keyword>
<name>A0A6B0SYU1_9EURY</name>